<evidence type="ECO:0000259" key="1">
    <source>
        <dbReference type="Pfam" id="PF03129"/>
    </source>
</evidence>
<name>A0AAU9R5U3_THLAR</name>
<dbReference type="Pfam" id="PF03129">
    <property type="entry name" value="HGTP_anticodon"/>
    <property type="match status" value="1"/>
</dbReference>
<dbReference type="InterPro" id="IPR004154">
    <property type="entry name" value="Anticodon-bd"/>
</dbReference>
<sequence length="206" mass="23005">MEMKATLESKGEVEFYVCTLGKSVSIKKSMVSISKEMKIEHRRVFTPSVIEPSLGIGRIMYCLYEHCFSTRPSKVGDEQLNVFRFPPLVAPFKCTLVPLVQKQQLEEATTHLSKELKSARIKHKIDITGTAIGKKYARSDELGVPFAITVDSETSVTIRERDCKEQVRVSLEKAASVVSALAEGKMTWDDVRKASSDFPLSSSLDL</sequence>
<dbReference type="AlphaFoldDB" id="A0AAU9R5U3"/>
<keyword evidence="3" id="KW-1185">Reference proteome</keyword>
<dbReference type="Gene3D" id="3.30.930.10">
    <property type="entry name" value="Bira Bifunctional Protein, Domain 2"/>
    <property type="match status" value="1"/>
</dbReference>
<gene>
    <name evidence="2" type="ORF">TAV2_LOCUS680</name>
</gene>
<dbReference type="PRINTS" id="PR01043">
    <property type="entry name" value="TRNASYNTHGLY"/>
</dbReference>
<dbReference type="InterPro" id="IPR036621">
    <property type="entry name" value="Anticodon-bd_dom_sf"/>
</dbReference>
<dbReference type="EMBL" id="OU466857">
    <property type="protein sequence ID" value="CAH2034062.1"/>
    <property type="molecule type" value="Genomic_DNA"/>
</dbReference>
<dbReference type="PANTHER" id="PTHR10745">
    <property type="entry name" value="GLYCYL-TRNA SYNTHETASE/DNA POLYMERASE SUBUNIT GAMMA-2"/>
    <property type="match status" value="1"/>
</dbReference>
<proteinExistence type="predicted"/>
<dbReference type="SUPFAM" id="SSF55681">
    <property type="entry name" value="Class II aaRS and biotin synthetases"/>
    <property type="match status" value="1"/>
</dbReference>
<dbReference type="InterPro" id="IPR027031">
    <property type="entry name" value="Gly-tRNA_synthase/POLG2"/>
</dbReference>
<evidence type="ECO:0000313" key="2">
    <source>
        <dbReference type="EMBL" id="CAH2034062.1"/>
    </source>
</evidence>
<feature type="domain" description="Anticodon-binding" evidence="1">
    <location>
        <begin position="93"/>
        <end position="180"/>
    </location>
</feature>
<dbReference type="Gene3D" id="3.40.50.800">
    <property type="entry name" value="Anticodon-binding domain"/>
    <property type="match status" value="1"/>
</dbReference>
<dbReference type="PANTHER" id="PTHR10745:SF0">
    <property type="entry name" value="GLYCINE--TRNA LIGASE"/>
    <property type="match status" value="1"/>
</dbReference>
<dbReference type="GO" id="GO:0005739">
    <property type="term" value="C:mitochondrion"/>
    <property type="evidence" value="ECO:0007669"/>
    <property type="project" value="TreeGrafter"/>
</dbReference>
<dbReference type="Proteomes" id="UP000836841">
    <property type="component" value="Chromosome 1"/>
</dbReference>
<dbReference type="GO" id="GO:0070150">
    <property type="term" value="P:mitochondrial glycyl-tRNA aminoacylation"/>
    <property type="evidence" value="ECO:0007669"/>
    <property type="project" value="TreeGrafter"/>
</dbReference>
<accession>A0AAU9R5U3</accession>
<organism evidence="2 3">
    <name type="scientific">Thlaspi arvense</name>
    <name type="common">Field penny-cress</name>
    <dbReference type="NCBI Taxonomy" id="13288"/>
    <lineage>
        <taxon>Eukaryota</taxon>
        <taxon>Viridiplantae</taxon>
        <taxon>Streptophyta</taxon>
        <taxon>Embryophyta</taxon>
        <taxon>Tracheophyta</taxon>
        <taxon>Spermatophyta</taxon>
        <taxon>Magnoliopsida</taxon>
        <taxon>eudicotyledons</taxon>
        <taxon>Gunneridae</taxon>
        <taxon>Pentapetalae</taxon>
        <taxon>rosids</taxon>
        <taxon>malvids</taxon>
        <taxon>Brassicales</taxon>
        <taxon>Brassicaceae</taxon>
        <taxon>Thlaspideae</taxon>
        <taxon>Thlaspi</taxon>
    </lineage>
</organism>
<dbReference type="GO" id="GO:0004820">
    <property type="term" value="F:glycine-tRNA ligase activity"/>
    <property type="evidence" value="ECO:0007669"/>
    <property type="project" value="TreeGrafter"/>
</dbReference>
<protein>
    <recommendedName>
        <fullName evidence="1">Anticodon-binding domain-containing protein</fullName>
    </recommendedName>
</protein>
<dbReference type="SUPFAM" id="SSF52954">
    <property type="entry name" value="Class II aaRS ABD-related"/>
    <property type="match status" value="1"/>
</dbReference>
<evidence type="ECO:0000313" key="3">
    <source>
        <dbReference type="Proteomes" id="UP000836841"/>
    </source>
</evidence>
<dbReference type="InterPro" id="IPR045864">
    <property type="entry name" value="aa-tRNA-synth_II/BPL/LPL"/>
</dbReference>
<dbReference type="FunFam" id="3.40.50.800:FF:000004">
    <property type="entry name" value="Glycine--tRNA ligase 2"/>
    <property type="match status" value="1"/>
</dbReference>
<reference evidence="2 3" key="1">
    <citation type="submission" date="2022-03" db="EMBL/GenBank/DDBJ databases">
        <authorList>
            <person name="Nunn A."/>
            <person name="Chopra R."/>
            <person name="Nunn A."/>
            <person name="Contreras Garrido A."/>
        </authorList>
    </citation>
    <scope>NUCLEOTIDE SEQUENCE [LARGE SCALE GENOMIC DNA]</scope>
</reference>